<organism evidence="1 2">
    <name type="scientific">Nelumbo nucifera</name>
    <name type="common">Sacred lotus</name>
    <dbReference type="NCBI Taxonomy" id="4432"/>
    <lineage>
        <taxon>Eukaryota</taxon>
        <taxon>Viridiplantae</taxon>
        <taxon>Streptophyta</taxon>
        <taxon>Embryophyta</taxon>
        <taxon>Tracheophyta</taxon>
        <taxon>Spermatophyta</taxon>
        <taxon>Magnoliopsida</taxon>
        <taxon>Proteales</taxon>
        <taxon>Nelumbonaceae</taxon>
        <taxon>Nelumbo</taxon>
    </lineage>
</organism>
<reference evidence="1 2" key="1">
    <citation type="journal article" date="2020" name="Mol. Biol. Evol.">
        <title>Distinct Expression and Methylation Patterns for Genes with Different Fates following a Single Whole-Genome Duplication in Flowering Plants.</title>
        <authorList>
            <person name="Shi T."/>
            <person name="Rahmani R.S."/>
            <person name="Gugger P.F."/>
            <person name="Wang M."/>
            <person name="Li H."/>
            <person name="Zhang Y."/>
            <person name="Li Z."/>
            <person name="Wang Q."/>
            <person name="Van de Peer Y."/>
            <person name="Marchal K."/>
            <person name="Chen J."/>
        </authorList>
    </citation>
    <scope>NUCLEOTIDE SEQUENCE [LARGE SCALE GENOMIC DNA]</scope>
    <source>
        <tissue evidence="1">Leaf</tissue>
    </source>
</reference>
<accession>A0A822Z8W7</accession>
<protein>
    <submittedName>
        <fullName evidence="1">Uncharacterized protein</fullName>
    </submittedName>
</protein>
<gene>
    <name evidence="1" type="ORF">HUJ06_008599</name>
</gene>
<evidence type="ECO:0000313" key="1">
    <source>
        <dbReference type="EMBL" id="DAD37958.1"/>
    </source>
</evidence>
<dbReference type="EMBL" id="DUZY01000004">
    <property type="protein sequence ID" value="DAD37958.1"/>
    <property type="molecule type" value="Genomic_DNA"/>
</dbReference>
<proteinExistence type="predicted"/>
<keyword evidence="2" id="KW-1185">Reference proteome</keyword>
<comment type="caution">
    <text evidence="1">The sequence shown here is derived from an EMBL/GenBank/DDBJ whole genome shotgun (WGS) entry which is preliminary data.</text>
</comment>
<name>A0A822Z8W7_NELNU</name>
<dbReference type="Proteomes" id="UP000607653">
    <property type="component" value="Unassembled WGS sequence"/>
</dbReference>
<evidence type="ECO:0000313" key="2">
    <source>
        <dbReference type="Proteomes" id="UP000607653"/>
    </source>
</evidence>
<sequence>MNGNLDCEETCLLHWFGARVRRKLGLKRDVYSNIIRGILDF</sequence>
<dbReference type="AlphaFoldDB" id="A0A822Z8W7"/>